<accession>A0AAE3VZ40</accession>
<name>A0AAE3VZ40_9ACTN</name>
<dbReference type="GO" id="GO:0003677">
    <property type="term" value="F:DNA binding"/>
    <property type="evidence" value="ECO:0007669"/>
    <property type="project" value="InterPro"/>
</dbReference>
<proteinExistence type="predicted"/>
<evidence type="ECO:0000259" key="1">
    <source>
        <dbReference type="Pfam" id="PF04471"/>
    </source>
</evidence>
<dbReference type="GO" id="GO:0004519">
    <property type="term" value="F:endonuclease activity"/>
    <property type="evidence" value="ECO:0007669"/>
    <property type="project" value="InterPro"/>
</dbReference>
<dbReference type="InterPro" id="IPR011335">
    <property type="entry name" value="Restrct_endonuc-II-like"/>
</dbReference>
<dbReference type="AlphaFoldDB" id="A0AAE3VZ40"/>
<feature type="domain" description="Restriction endonuclease type IV Mrr" evidence="1">
    <location>
        <begin position="7"/>
        <end position="126"/>
    </location>
</feature>
<sequence length="177" mass="19688">MAEPLWKSYERQICAVLRKLGGEDATVLFDQQIPGRFSGVNRQIDILVRGTFAGQPHVHDMVVDCKMFSRKLDVTHVENFVGLLEDVNCALGLLVTTEGFTPAAKRRAESVRGVNTEVIRLDEMTKWLPRSVIVATTTGSSAATLSFRDDDGEPQTQWVSLDFARQLLIAQGRTELP</sequence>
<dbReference type="RefSeq" id="WP_307240504.1">
    <property type="nucleotide sequence ID" value="NZ_JAUSUZ010000001.1"/>
</dbReference>
<keyword evidence="3" id="KW-1185">Reference proteome</keyword>
<dbReference type="GO" id="GO:0009307">
    <property type="term" value="P:DNA restriction-modification system"/>
    <property type="evidence" value="ECO:0007669"/>
    <property type="project" value="InterPro"/>
</dbReference>
<dbReference type="InterPro" id="IPR011856">
    <property type="entry name" value="tRNA_endonuc-like_dom_sf"/>
</dbReference>
<dbReference type="SUPFAM" id="SSF52980">
    <property type="entry name" value="Restriction endonuclease-like"/>
    <property type="match status" value="1"/>
</dbReference>
<dbReference type="Pfam" id="PF04471">
    <property type="entry name" value="Mrr_cat"/>
    <property type="match status" value="1"/>
</dbReference>
<dbReference type="EMBL" id="JAUSUZ010000001">
    <property type="protein sequence ID" value="MDQ0366868.1"/>
    <property type="molecule type" value="Genomic_DNA"/>
</dbReference>
<dbReference type="Gene3D" id="3.40.1350.10">
    <property type="match status" value="1"/>
</dbReference>
<evidence type="ECO:0000313" key="2">
    <source>
        <dbReference type="EMBL" id="MDQ0366868.1"/>
    </source>
</evidence>
<comment type="caution">
    <text evidence="2">The sequence shown here is derived from an EMBL/GenBank/DDBJ whole genome shotgun (WGS) entry which is preliminary data.</text>
</comment>
<dbReference type="Proteomes" id="UP001240236">
    <property type="component" value="Unassembled WGS sequence"/>
</dbReference>
<evidence type="ECO:0000313" key="3">
    <source>
        <dbReference type="Proteomes" id="UP001240236"/>
    </source>
</evidence>
<dbReference type="InterPro" id="IPR007560">
    <property type="entry name" value="Restrct_endonuc_IV_Mrr"/>
</dbReference>
<gene>
    <name evidence="2" type="ORF">J2S42_003537</name>
</gene>
<reference evidence="2 3" key="1">
    <citation type="submission" date="2023-07" db="EMBL/GenBank/DDBJ databases">
        <title>Sequencing the genomes of 1000 actinobacteria strains.</title>
        <authorList>
            <person name="Klenk H.-P."/>
        </authorList>
    </citation>
    <scope>NUCLEOTIDE SEQUENCE [LARGE SCALE GENOMIC DNA]</scope>
    <source>
        <strain evidence="2 3">DSM 44709</strain>
    </source>
</reference>
<protein>
    <recommendedName>
        <fullName evidence="1">Restriction endonuclease type IV Mrr domain-containing protein</fullName>
    </recommendedName>
</protein>
<organism evidence="2 3">
    <name type="scientific">Catenuloplanes indicus</name>
    <dbReference type="NCBI Taxonomy" id="137267"/>
    <lineage>
        <taxon>Bacteria</taxon>
        <taxon>Bacillati</taxon>
        <taxon>Actinomycetota</taxon>
        <taxon>Actinomycetes</taxon>
        <taxon>Micromonosporales</taxon>
        <taxon>Micromonosporaceae</taxon>
        <taxon>Catenuloplanes</taxon>
    </lineage>
</organism>